<dbReference type="InterPro" id="IPR003663">
    <property type="entry name" value="Sugar/inositol_transpt"/>
</dbReference>
<evidence type="ECO:0000259" key="11">
    <source>
        <dbReference type="PROSITE" id="PS50850"/>
    </source>
</evidence>
<evidence type="ECO:0000256" key="1">
    <source>
        <dbReference type="ARBA" id="ARBA00004141"/>
    </source>
</evidence>
<dbReference type="GO" id="GO:0016020">
    <property type="term" value="C:membrane"/>
    <property type="evidence" value="ECO:0007669"/>
    <property type="project" value="UniProtKB-SubCell"/>
</dbReference>
<dbReference type="AlphaFoldDB" id="A0A9D5CBG6"/>
<dbReference type="GO" id="GO:0015293">
    <property type="term" value="F:symporter activity"/>
    <property type="evidence" value="ECO:0007669"/>
    <property type="project" value="UniProtKB-KW"/>
</dbReference>
<evidence type="ECO:0000313" key="12">
    <source>
        <dbReference type="EMBL" id="KAJ0970046.1"/>
    </source>
</evidence>
<dbReference type="InterPro" id="IPR005828">
    <property type="entry name" value="MFS_sugar_transport-like"/>
</dbReference>
<dbReference type="FunFam" id="1.20.1250.20:FF:000931">
    <property type="entry name" value="Sugar transport protein 3"/>
    <property type="match status" value="1"/>
</dbReference>
<dbReference type="PROSITE" id="PS00217">
    <property type="entry name" value="SUGAR_TRANSPORT_2"/>
    <property type="match status" value="1"/>
</dbReference>
<keyword evidence="6" id="KW-0769">Symport</keyword>
<dbReference type="Proteomes" id="UP001085076">
    <property type="component" value="Miscellaneous, Linkage group lg06"/>
</dbReference>
<organism evidence="12 13">
    <name type="scientific">Dioscorea zingiberensis</name>
    <dbReference type="NCBI Taxonomy" id="325984"/>
    <lineage>
        <taxon>Eukaryota</taxon>
        <taxon>Viridiplantae</taxon>
        <taxon>Streptophyta</taxon>
        <taxon>Embryophyta</taxon>
        <taxon>Tracheophyta</taxon>
        <taxon>Spermatophyta</taxon>
        <taxon>Magnoliopsida</taxon>
        <taxon>Liliopsida</taxon>
        <taxon>Dioscoreales</taxon>
        <taxon>Dioscoreaceae</taxon>
        <taxon>Dioscorea</taxon>
    </lineage>
</organism>
<proteinExistence type="inferred from homology"/>
<feature type="transmembrane region" description="Helical" evidence="10">
    <location>
        <begin position="170"/>
        <end position="188"/>
    </location>
</feature>
<dbReference type="GO" id="GO:0015145">
    <property type="term" value="F:monosaccharide transmembrane transporter activity"/>
    <property type="evidence" value="ECO:0007669"/>
    <property type="project" value="InterPro"/>
</dbReference>
<dbReference type="InterPro" id="IPR020846">
    <property type="entry name" value="MFS_dom"/>
</dbReference>
<gene>
    <name evidence="12" type="ORF">J5N97_022923</name>
</gene>
<feature type="transmembrane region" description="Helical" evidence="10">
    <location>
        <begin position="435"/>
        <end position="454"/>
    </location>
</feature>
<evidence type="ECO:0000256" key="7">
    <source>
        <dbReference type="ARBA" id="ARBA00022989"/>
    </source>
</evidence>
<dbReference type="InterPro" id="IPR005829">
    <property type="entry name" value="Sugar_transporter_CS"/>
</dbReference>
<keyword evidence="8 10" id="KW-0472">Membrane</keyword>
<protein>
    <recommendedName>
        <fullName evidence="11">Major facilitator superfamily (MFS) profile domain-containing protein</fullName>
    </recommendedName>
</protein>
<evidence type="ECO:0000256" key="2">
    <source>
        <dbReference type="ARBA" id="ARBA00010992"/>
    </source>
</evidence>
<evidence type="ECO:0000256" key="3">
    <source>
        <dbReference type="ARBA" id="ARBA00022448"/>
    </source>
</evidence>
<reference evidence="12" key="2">
    <citation type="journal article" date="2022" name="Hortic Res">
        <title>The genome of Dioscorea zingiberensis sheds light on the biosynthesis, origin and evolution of the medicinally important diosgenin saponins.</title>
        <authorList>
            <person name="Li Y."/>
            <person name="Tan C."/>
            <person name="Li Z."/>
            <person name="Guo J."/>
            <person name="Li S."/>
            <person name="Chen X."/>
            <person name="Wang C."/>
            <person name="Dai X."/>
            <person name="Yang H."/>
            <person name="Song W."/>
            <person name="Hou L."/>
            <person name="Xu J."/>
            <person name="Tong Z."/>
            <person name="Xu A."/>
            <person name="Yuan X."/>
            <person name="Wang W."/>
            <person name="Yang Q."/>
            <person name="Chen L."/>
            <person name="Sun Z."/>
            <person name="Wang K."/>
            <person name="Pan B."/>
            <person name="Chen J."/>
            <person name="Bao Y."/>
            <person name="Liu F."/>
            <person name="Qi X."/>
            <person name="Gang D.R."/>
            <person name="Wen J."/>
            <person name="Li J."/>
        </authorList>
    </citation>
    <scope>NUCLEOTIDE SEQUENCE</scope>
    <source>
        <strain evidence="12">Dzin_1.0</strain>
    </source>
</reference>
<dbReference type="InterPro" id="IPR044778">
    <property type="entry name" value="MFS_STP/MST-like_plant"/>
</dbReference>
<evidence type="ECO:0000256" key="8">
    <source>
        <dbReference type="ARBA" id="ARBA00023136"/>
    </source>
</evidence>
<keyword evidence="7 10" id="KW-1133">Transmembrane helix</keyword>
<dbReference type="PROSITE" id="PS50850">
    <property type="entry name" value="MFS"/>
    <property type="match status" value="1"/>
</dbReference>
<sequence>MAGGAIATQEEVKDYNGKVTVFVLVSCIIAATGGLIFGYDIGVSGGVTSMDVFLEDFFPSIYQQMKRDTNQNQYCKFDSQLLTSFTSSLYIAGLIATLFASSVTRSMGRKASILIGGFTFLVGTAINAAAINLAMLLLGRILLGVGIGFANQAVPLYLSEMAPPKLRGALNIGFQLATTIGILAANLVNYGTNKIKGRYGWRISIGMAAIPAAIITLGALVLPDTPNSLIARGYTDEARRMLQKIRGTTEVDQELHDLVEASEAVKQIQHPWRNILQHKYRPQLMVSIFIPMFQQLTGINVIMFYAPVLFKTLGFGDNASLLSAVITGVVNMLATIVSIVVVDKFGRRFLFLEGGLQMLISQCSMKCLAGGDRGDPGESVWSERRGRDGQGIGERAPLPDLRLRGGVRLVTGAMGWVGRASEVFPLEIRSAGQSITVSVNLLWTFIVAQLFLMALCHLKFGLFFFFAALVLLMTVYIFLFLPETKNVPIEEMNLVWKKHWFWGKYITDHDHQIGYSMRPMV</sequence>
<feature type="domain" description="Major facilitator superfamily (MFS) profile" evidence="11">
    <location>
        <begin position="26"/>
        <end position="485"/>
    </location>
</feature>
<feature type="transmembrane region" description="Helical" evidence="10">
    <location>
        <begin position="81"/>
        <end position="100"/>
    </location>
</feature>
<dbReference type="InterPro" id="IPR036259">
    <property type="entry name" value="MFS_trans_sf"/>
</dbReference>
<dbReference type="PANTHER" id="PTHR23500">
    <property type="entry name" value="SOLUTE CARRIER FAMILY 2, FACILITATED GLUCOSE TRANSPORTER"/>
    <property type="match status" value="1"/>
</dbReference>
<feature type="transmembrane region" description="Helical" evidence="10">
    <location>
        <begin position="200"/>
        <end position="222"/>
    </location>
</feature>
<dbReference type="PRINTS" id="PR00171">
    <property type="entry name" value="SUGRTRNSPORT"/>
</dbReference>
<dbReference type="SUPFAM" id="SSF103473">
    <property type="entry name" value="MFS general substrate transporter"/>
    <property type="match status" value="1"/>
</dbReference>
<dbReference type="InterPro" id="IPR045262">
    <property type="entry name" value="STP/PLT_plant"/>
</dbReference>
<evidence type="ECO:0000313" key="13">
    <source>
        <dbReference type="Proteomes" id="UP001085076"/>
    </source>
</evidence>
<feature type="transmembrane region" description="Helical" evidence="10">
    <location>
        <begin position="19"/>
        <end position="39"/>
    </location>
</feature>
<feature type="transmembrane region" description="Helical" evidence="10">
    <location>
        <begin position="460"/>
        <end position="481"/>
    </location>
</feature>
<dbReference type="NCBIfam" id="TIGR00879">
    <property type="entry name" value="SP"/>
    <property type="match status" value="1"/>
</dbReference>
<feature type="transmembrane region" description="Helical" evidence="10">
    <location>
        <begin position="284"/>
        <end position="308"/>
    </location>
</feature>
<evidence type="ECO:0000256" key="5">
    <source>
        <dbReference type="ARBA" id="ARBA00022692"/>
    </source>
</evidence>
<name>A0A9D5CBG6_9LILI</name>
<comment type="similarity">
    <text evidence="2 9">Belongs to the major facilitator superfamily. Sugar transporter (TC 2.A.1.1) family.</text>
</comment>
<dbReference type="Gene3D" id="1.20.1250.20">
    <property type="entry name" value="MFS general substrate transporter like domains"/>
    <property type="match status" value="1"/>
</dbReference>
<keyword evidence="4" id="KW-0762">Sugar transport</keyword>
<dbReference type="PROSITE" id="PS00216">
    <property type="entry name" value="SUGAR_TRANSPORT_1"/>
    <property type="match status" value="1"/>
</dbReference>
<feature type="transmembrane region" description="Helical" evidence="10">
    <location>
        <begin position="320"/>
        <end position="342"/>
    </location>
</feature>
<keyword evidence="13" id="KW-1185">Reference proteome</keyword>
<reference evidence="12" key="1">
    <citation type="submission" date="2021-03" db="EMBL/GenBank/DDBJ databases">
        <authorList>
            <person name="Li Z."/>
            <person name="Yang C."/>
        </authorList>
    </citation>
    <scope>NUCLEOTIDE SEQUENCE</scope>
    <source>
        <strain evidence="12">Dzin_1.0</strain>
        <tissue evidence="12">Leaf</tissue>
    </source>
</reference>
<evidence type="ECO:0000256" key="6">
    <source>
        <dbReference type="ARBA" id="ARBA00022847"/>
    </source>
</evidence>
<evidence type="ECO:0000256" key="10">
    <source>
        <dbReference type="SAM" id="Phobius"/>
    </source>
</evidence>
<dbReference type="CDD" id="cd17361">
    <property type="entry name" value="MFS_STP"/>
    <property type="match status" value="1"/>
</dbReference>
<keyword evidence="3 9" id="KW-0813">Transport</keyword>
<evidence type="ECO:0000256" key="4">
    <source>
        <dbReference type="ARBA" id="ARBA00022597"/>
    </source>
</evidence>
<feature type="transmembrane region" description="Helical" evidence="10">
    <location>
        <begin position="112"/>
        <end position="131"/>
    </location>
</feature>
<dbReference type="Pfam" id="PF00083">
    <property type="entry name" value="Sugar_tr"/>
    <property type="match status" value="2"/>
</dbReference>
<evidence type="ECO:0000256" key="9">
    <source>
        <dbReference type="RuleBase" id="RU003346"/>
    </source>
</evidence>
<dbReference type="PANTHER" id="PTHR23500:SF460">
    <property type="entry name" value="SUGAR TRANSPORT PROTEIN 11"/>
    <property type="match status" value="1"/>
</dbReference>
<comment type="caution">
    <text evidence="12">The sequence shown here is derived from an EMBL/GenBank/DDBJ whole genome shotgun (WGS) entry which is preliminary data.</text>
</comment>
<keyword evidence="5 10" id="KW-0812">Transmembrane</keyword>
<feature type="transmembrane region" description="Helical" evidence="10">
    <location>
        <begin position="137"/>
        <end position="158"/>
    </location>
</feature>
<accession>A0A9D5CBG6</accession>
<comment type="subcellular location">
    <subcellularLocation>
        <location evidence="1">Membrane</location>
        <topology evidence="1">Multi-pass membrane protein</topology>
    </subcellularLocation>
</comment>
<dbReference type="OrthoDB" id="5296287at2759"/>
<dbReference type="EMBL" id="JAGGNH010000006">
    <property type="protein sequence ID" value="KAJ0970046.1"/>
    <property type="molecule type" value="Genomic_DNA"/>
</dbReference>